<dbReference type="Proteomes" id="UP000321085">
    <property type="component" value="Unassembled WGS sequence"/>
</dbReference>
<keyword evidence="2" id="KW-1185">Reference proteome</keyword>
<accession>A0A512C340</accession>
<evidence type="ECO:0000313" key="1">
    <source>
        <dbReference type="EMBL" id="GEO18623.1"/>
    </source>
</evidence>
<gene>
    <name evidence="1" type="ORF">MAE02_63190</name>
</gene>
<name>A0A512C340_9HYPH</name>
<dbReference type="InterPro" id="IPR010982">
    <property type="entry name" value="Lambda_DNA-bd_dom_sf"/>
</dbReference>
<organism evidence="1 2">
    <name type="scientific">Microvirga aerophila</name>
    <dbReference type="NCBI Taxonomy" id="670291"/>
    <lineage>
        <taxon>Bacteria</taxon>
        <taxon>Pseudomonadati</taxon>
        <taxon>Pseudomonadota</taxon>
        <taxon>Alphaproteobacteria</taxon>
        <taxon>Hyphomicrobiales</taxon>
        <taxon>Methylobacteriaceae</taxon>
        <taxon>Microvirga</taxon>
    </lineage>
</organism>
<comment type="caution">
    <text evidence="1">The sequence shown here is derived from an EMBL/GenBank/DDBJ whole genome shotgun (WGS) entry which is preliminary data.</text>
</comment>
<dbReference type="GO" id="GO:0003677">
    <property type="term" value="F:DNA binding"/>
    <property type="evidence" value="ECO:0007669"/>
    <property type="project" value="InterPro"/>
</dbReference>
<reference evidence="1 2" key="1">
    <citation type="submission" date="2019-07" db="EMBL/GenBank/DDBJ databases">
        <title>Whole genome shotgun sequence of Microvirga aerophila NBRC 106136.</title>
        <authorList>
            <person name="Hosoyama A."/>
            <person name="Uohara A."/>
            <person name="Ohji S."/>
            <person name="Ichikawa N."/>
        </authorList>
    </citation>
    <scope>NUCLEOTIDE SEQUENCE [LARGE SCALE GENOMIC DNA]</scope>
    <source>
        <strain evidence="1 2">NBRC 106136</strain>
    </source>
</reference>
<sequence>MDSRPFRLSPRLCRAARALLGWRQQDLFDASGVPEPTLQAFEAKDAGARMSTMNNKAVIEAFEKAGLQFIPENGGGAGVRMREPGDA</sequence>
<dbReference type="Gene3D" id="1.10.260.40">
    <property type="entry name" value="lambda repressor-like DNA-binding domains"/>
    <property type="match status" value="1"/>
</dbReference>
<dbReference type="AlphaFoldDB" id="A0A512C340"/>
<protein>
    <submittedName>
        <fullName evidence="1">Transcriptional regulator</fullName>
    </submittedName>
</protein>
<proteinExistence type="predicted"/>
<dbReference type="RefSeq" id="WP_147023101.1">
    <property type="nucleotide sequence ID" value="NZ_BJYU01000218.1"/>
</dbReference>
<evidence type="ECO:0000313" key="2">
    <source>
        <dbReference type="Proteomes" id="UP000321085"/>
    </source>
</evidence>
<dbReference type="EMBL" id="BJYU01000218">
    <property type="protein sequence ID" value="GEO18623.1"/>
    <property type="molecule type" value="Genomic_DNA"/>
</dbReference>